<dbReference type="Pfam" id="PF00705">
    <property type="entry name" value="PCNA_N"/>
    <property type="match status" value="1"/>
</dbReference>
<dbReference type="OrthoDB" id="534348at2759"/>
<dbReference type="GO" id="GO:0019985">
    <property type="term" value="P:translesion synthesis"/>
    <property type="evidence" value="ECO:0007669"/>
    <property type="project" value="TreeGrafter"/>
</dbReference>
<protein>
    <submittedName>
        <fullName evidence="3">17432_t:CDS:1</fullName>
    </submittedName>
</protein>
<dbReference type="EMBL" id="CAJVQA010049214">
    <property type="protein sequence ID" value="CAG8820419.1"/>
    <property type="molecule type" value="Genomic_DNA"/>
</dbReference>
<keyword evidence="1" id="KW-0238">DNA-binding</keyword>
<name>A0A9N9KBZ9_9GLOM</name>
<dbReference type="GO" id="GO:0003677">
    <property type="term" value="F:DNA binding"/>
    <property type="evidence" value="ECO:0007669"/>
    <property type="project" value="UniProtKB-KW"/>
</dbReference>
<accession>A0A9N9KBZ9</accession>
<evidence type="ECO:0000259" key="2">
    <source>
        <dbReference type="Pfam" id="PF00705"/>
    </source>
</evidence>
<dbReference type="GO" id="GO:0030337">
    <property type="term" value="F:DNA polymerase processivity factor activity"/>
    <property type="evidence" value="ECO:0007669"/>
    <property type="project" value="InterPro"/>
</dbReference>
<dbReference type="InterPro" id="IPR046938">
    <property type="entry name" value="DNA_clamp_sf"/>
</dbReference>
<feature type="domain" description="Proliferating cell nuclear antigen PCNA N-terminal" evidence="2">
    <location>
        <begin position="1"/>
        <end position="60"/>
    </location>
</feature>
<organism evidence="3 4">
    <name type="scientific">Cetraspora pellucida</name>
    <dbReference type="NCBI Taxonomy" id="1433469"/>
    <lineage>
        <taxon>Eukaryota</taxon>
        <taxon>Fungi</taxon>
        <taxon>Fungi incertae sedis</taxon>
        <taxon>Mucoromycota</taxon>
        <taxon>Glomeromycotina</taxon>
        <taxon>Glomeromycetes</taxon>
        <taxon>Diversisporales</taxon>
        <taxon>Gigasporaceae</taxon>
        <taxon>Cetraspora</taxon>
    </lineage>
</organism>
<dbReference type="Proteomes" id="UP000789759">
    <property type="component" value="Unassembled WGS sequence"/>
</dbReference>
<dbReference type="Gene3D" id="3.70.10.10">
    <property type="match status" value="1"/>
</dbReference>
<dbReference type="InterPro" id="IPR022648">
    <property type="entry name" value="Pr_cel_nuc_antig_N"/>
</dbReference>
<dbReference type="GO" id="GO:0006275">
    <property type="term" value="P:regulation of DNA replication"/>
    <property type="evidence" value="ECO:0007669"/>
    <property type="project" value="InterPro"/>
</dbReference>
<dbReference type="GO" id="GO:0043626">
    <property type="term" value="C:PCNA complex"/>
    <property type="evidence" value="ECO:0007669"/>
    <property type="project" value="TreeGrafter"/>
</dbReference>
<feature type="non-terminal residue" evidence="3">
    <location>
        <position position="60"/>
    </location>
</feature>
<dbReference type="GO" id="GO:0006298">
    <property type="term" value="P:mismatch repair"/>
    <property type="evidence" value="ECO:0007669"/>
    <property type="project" value="TreeGrafter"/>
</dbReference>
<comment type="caution">
    <text evidence="3">The sequence shown here is derived from an EMBL/GenBank/DDBJ whole genome shotgun (WGS) entry which is preliminary data.</text>
</comment>
<reference evidence="3" key="1">
    <citation type="submission" date="2021-06" db="EMBL/GenBank/DDBJ databases">
        <authorList>
            <person name="Kallberg Y."/>
            <person name="Tangrot J."/>
            <person name="Rosling A."/>
        </authorList>
    </citation>
    <scope>NUCLEOTIDE SEQUENCE</scope>
    <source>
        <strain evidence="3">FL966</strain>
    </source>
</reference>
<proteinExistence type="predicted"/>
<sequence length="60" mass="6878">MFEATFAKTSLFKHVIKATRELVTDINIKFTESGINFSSMNSSHIALISVYLNKESFKKY</sequence>
<gene>
    <name evidence="3" type="ORF">CPELLU_LOCUS19636</name>
</gene>
<dbReference type="PANTHER" id="PTHR11352:SF0">
    <property type="entry name" value="PROLIFERATING CELL NUCLEAR ANTIGEN"/>
    <property type="match status" value="1"/>
</dbReference>
<dbReference type="SUPFAM" id="SSF55979">
    <property type="entry name" value="DNA clamp"/>
    <property type="match status" value="1"/>
</dbReference>
<dbReference type="PANTHER" id="PTHR11352">
    <property type="entry name" value="PROLIFERATING CELL NUCLEAR ANTIGEN"/>
    <property type="match status" value="1"/>
</dbReference>
<dbReference type="PRINTS" id="PR00339">
    <property type="entry name" value="PCNACYCLIN"/>
</dbReference>
<keyword evidence="4" id="KW-1185">Reference proteome</keyword>
<dbReference type="AlphaFoldDB" id="A0A9N9KBZ9"/>
<dbReference type="GO" id="GO:0006272">
    <property type="term" value="P:leading strand elongation"/>
    <property type="evidence" value="ECO:0007669"/>
    <property type="project" value="TreeGrafter"/>
</dbReference>
<evidence type="ECO:0000313" key="3">
    <source>
        <dbReference type="EMBL" id="CAG8820419.1"/>
    </source>
</evidence>
<evidence type="ECO:0000256" key="1">
    <source>
        <dbReference type="ARBA" id="ARBA00023125"/>
    </source>
</evidence>
<dbReference type="InterPro" id="IPR000730">
    <property type="entry name" value="Pr_cel_nuc_antig"/>
</dbReference>
<evidence type="ECO:0000313" key="4">
    <source>
        <dbReference type="Proteomes" id="UP000789759"/>
    </source>
</evidence>